<proteinExistence type="predicted"/>
<protein>
    <submittedName>
        <fullName evidence="2">Putative cysteine-rich antimicrobial peptide</fullName>
    </submittedName>
</protein>
<evidence type="ECO:0000256" key="1">
    <source>
        <dbReference type="SAM" id="SignalP"/>
    </source>
</evidence>
<dbReference type="SUPFAM" id="SSF57567">
    <property type="entry name" value="Serine protease inhibitors"/>
    <property type="match status" value="1"/>
</dbReference>
<feature type="chain" id="PRO_5026169205" evidence="1">
    <location>
        <begin position="28"/>
        <end position="98"/>
    </location>
</feature>
<accession>A0A6G5A8E7</accession>
<dbReference type="InterPro" id="IPR036084">
    <property type="entry name" value="Ser_inhib-like_sf"/>
</dbReference>
<dbReference type="Gene3D" id="2.10.25.10">
    <property type="entry name" value="Laminin"/>
    <property type="match status" value="1"/>
</dbReference>
<evidence type="ECO:0000313" key="2">
    <source>
        <dbReference type="EMBL" id="NIE46456.1"/>
    </source>
</evidence>
<name>A0A6G5A8E7_RHIMP</name>
<dbReference type="EMBL" id="GIKN01004183">
    <property type="protein sequence ID" value="NIE46456.1"/>
    <property type="molecule type" value="Transcribed_RNA"/>
</dbReference>
<keyword evidence="1" id="KW-0732">Signal</keyword>
<dbReference type="AlphaFoldDB" id="A0A6G5A8E7"/>
<feature type="signal peptide" evidence="1">
    <location>
        <begin position="1"/>
        <end position="27"/>
    </location>
</feature>
<organism evidence="2">
    <name type="scientific">Rhipicephalus microplus</name>
    <name type="common">Cattle tick</name>
    <name type="synonym">Boophilus microplus</name>
    <dbReference type="NCBI Taxonomy" id="6941"/>
    <lineage>
        <taxon>Eukaryota</taxon>
        <taxon>Metazoa</taxon>
        <taxon>Ecdysozoa</taxon>
        <taxon>Arthropoda</taxon>
        <taxon>Chelicerata</taxon>
        <taxon>Arachnida</taxon>
        <taxon>Acari</taxon>
        <taxon>Parasitiformes</taxon>
        <taxon>Ixodida</taxon>
        <taxon>Ixodoidea</taxon>
        <taxon>Ixodidae</taxon>
        <taxon>Rhipicephalinae</taxon>
        <taxon>Rhipicephalus</taxon>
        <taxon>Boophilus</taxon>
    </lineage>
</organism>
<sequence length="98" mass="10693">MASNSPIFIALCLVIVVLVLNAWTCKGVFGEEAIKKSCKPWETFGCISPTPGCGENKCGEVKRPIICAASCGIGCWCRGSLYRRKRDNKCVPIHECLL</sequence>
<reference evidence="2" key="1">
    <citation type="submission" date="2020-03" db="EMBL/GenBank/DDBJ databases">
        <title>A transcriptome and proteome of the tick Rhipicephalus microplus shaped by the genetic composition of its hosts and developmental stage.</title>
        <authorList>
            <person name="Garcia G.R."/>
            <person name="Ribeiro J.M.C."/>
            <person name="Maruyama S.R."/>
            <person name="Gardinasse L.G."/>
            <person name="Nelson K."/>
            <person name="Ferreira B.R."/>
            <person name="Andrade T.G."/>
            <person name="Santos I.K.F.M."/>
        </authorList>
    </citation>
    <scope>NUCLEOTIDE SEQUENCE</scope>
    <source>
        <strain evidence="2">NSGR</strain>
        <tissue evidence="2">Salivary glands</tissue>
    </source>
</reference>